<feature type="compositionally biased region" description="Basic residues" evidence="1">
    <location>
        <begin position="89"/>
        <end position="98"/>
    </location>
</feature>
<dbReference type="EMBL" id="BGPR01271659">
    <property type="protein sequence ID" value="GBN00082.1"/>
    <property type="molecule type" value="Genomic_DNA"/>
</dbReference>
<organism evidence="2 3">
    <name type="scientific">Araneus ventricosus</name>
    <name type="common">Orbweaver spider</name>
    <name type="synonym">Epeira ventricosa</name>
    <dbReference type="NCBI Taxonomy" id="182803"/>
    <lineage>
        <taxon>Eukaryota</taxon>
        <taxon>Metazoa</taxon>
        <taxon>Ecdysozoa</taxon>
        <taxon>Arthropoda</taxon>
        <taxon>Chelicerata</taxon>
        <taxon>Arachnida</taxon>
        <taxon>Araneae</taxon>
        <taxon>Araneomorphae</taxon>
        <taxon>Entelegynae</taxon>
        <taxon>Araneoidea</taxon>
        <taxon>Araneidae</taxon>
        <taxon>Araneus</taxon>
    </lineage>
</organism>
<comment type="caution">
    <text evidence="2">The sequence shown here is derived from an EMBL/GenBank/DDBJ whole genome shotgun (WGS) entry which is preliminary data.</text>
</comment>
<evidence type="ECO:0000256" key="1">
    <source>
        <dbReference type="SAM" id="MobiDB-lite"/>
    </source>
</evidence>
<protein>
    <submittedName>
        <fullName evidence="2">Uncharacterized protein</fullName>
    </submittedName>
</protein>
<reference evidence="2 3" key="1">
    <citation type="journal article" date="2019" name="Sci. Rep.">
        <title>Orb-weaving spider Araneus ventricosus genome elucidates the spidroin gene catalogue.</title>
        <authorList>
            <person name="Kono N."/>
            <person name="Nakamura H."/>
            <person name="Ohtoshi R."/>
            <person name="Moran D.A.P."/>
            <person name="Shinohara A."/>
            <person name="Yoshida Y."/>
            <person name="Fujiwara M."/>
            <person name="Mori M."/>
            <person name="Tomita M."/>
            <person name="Arakawa K."/>
        </authorList>
    </citation>
    <scope>NUCLEOTIDE SEQUENCE [LARGE SCALE GENOMIC DNA]</scope>
</reference>
<feature type="region of interest" description="Disordered" evidence="1">
    <location>
        <begin position="85"/>
        <end position="107"/>
    </location>
</feature>
<keyword evidence="3" id="KW-1185">Reference proteome</keyword>
<accession>A0A4Y2KCK0</accession>
<evidence type="ECO:0000313" key="3">
    <source>
        <dbReference type="Proteomes" id="UP000499080"/>
    </source>
</evidence>
<proteinExistence type="predicted"/>
<evidence type="ECO:0000313" key="2">
    <source>
        <dbReference type="EMBL" id="GBN00082.1"/>
    </source>
</evidence>
<dbReference type="Proteomes" id="UP000499080">
    <property type="component" value="Unassembled WGS sequence"/>
</dbReference>
<dbReference type="AlphaFoldDB" id="A0A4Y2KCK0"/>
<sequence length="205" mass="23773">MINHNLKSNDPKTQLLNKWMALRRSLRRRANRDPSPIETVSIVDNHDQKPTSRACGHGAMQMLKVSWKRTVISRIEQCGPRRKDLNAARRARPRHVRSARSSMDKRKRHFAQVQKMWDLAPDKLAAIILDGENAQVTLNLKVAEKHFKALFETPNDLCRSLTYAGNNKCKARHQRMSPPWCLWTRWPTPLSLKRGVEHEVTALFN</sequence>
<gene>
    <name evidence="2" type="ORF">AVEN_254036_1</name>
</gene>
<name>A0A4Y2KCK0_ARAVE</name>
<feature type="non-terminal residue" evidence="2">
    <location>
        <position position="205"/>
    </location>
</feature>